<dbReference type="GO" id="GO:0042742">
    <property type="term" value="P:defense response to bacterium"/>
    <property type="evidence" value="ECO:0007669"/>
    <property type="project" value="UniProtKB-KW"/>
</dbReference>
<sequence>MGRRVITHGRGQALDGDKTTTGAKCISSLPNVKNCGKGVVRLGDRTTVCPKCSKPGTIITGELSVSYGGSPAAVDGSFVMCGCPMGTNRVIAPIGQVSISEELSQSHANNDFLPQQPPPPMPVFAKSCLRGMGCTDAGTSPEPSQNFMPVGYFMATPFSGDDQYNTQHIADNTSLNNSLAESEQHVETAATFPVGAVVFSWISGQFSTVGTWGAKSAASNIGEILVGGAGAPVAAFLVAMMPGKLNSGEQDFIDKMRLSQIADIEGTAPTRVRFAWEEQADGHMMPTGYHTDANGGWDQVPVRNMVLNSQTGNYEFTTEGIKPITIYWNPAKLDFEFKNNTGNQEPLNLPPTITVTPIPEETGGYIETYPADEKNFSDYILILPIPDIPPIYIYFSKPDVNFLEVDLYENFKGRSRQQKYQVDHIPSAAAVKANLKENNPDLTTSELNEKVGRVASIAVPRNTHLYDSETYGGRNNEGQIAKDAKDLRAAADSNFNAIIPSLKNEGATSEQIENARKRIHKLNEEQGLYK</sequence>
<evidence type="ECO:0000259" key="4">
    <source>
        <dbReference type="Pfam" id="PF06958"/>
    </source>
</evidence>
<evidence type="ECO:0000256" key="1">
    <source>
        <dbReference type="ARBA" id="ARBA00022529"/>
    </source>
</evidence>
<dbReference type="SUPFAM" id="SSF69369">
    <property type="entry name" value="Cloacin translocation domain"/>
    <property type="match status" value="1"/>
</dbReference>
<evidence type="ECO:0000313" key="5">
    <source>
        <dbReference type="EMBL" id="MHI24872.1"/>
    </source>
</evidence>
<keyword evidence="3" id="KW-0078">Bacteriocin</keyword>
<dbReference type="InterPro" id="IPR008727">
    <property type="entry name" value="PAAR_motif"/>
</dbReference>
<gene>
    <name evidence="5" type="ORF">EEM47_24580</name>
</gene>
<evidence type="ECO:0000256" key="2">
    <source>
        <dbReference type="ARBA" id="ARBA00023022"/>
    </source>
</evidence>
<proteinExistence type="predicted"/>
<comment type="caution">
    <text evidence="5">The sequence shown here is derived from an EMBL/GenBank/DDBJ whole genome shotgun (WGS) entry which is preliminary data.</text>
</comment>
<dbReference type="Pfam" id="PF05488">
    <property type="entry name" value="PAAR_motif"/>
    <property type="match status" value="1"/>
</dbReference>
<dbReference type="AlphaFoldDB" id="A0A3K8YIL5"/>
<keyword evidence="1" id="KW-0929">Antimicrobial</keyword>
<dbReference type="Pfam" id="PF06958">
    <property type="entry name" value="Pyocin_S"/>
    <property type="match status" value="1"/>
</dbReference>
<dbReference type="InterPro" id="IPR036302">
    <property type="entry name" value="Pyosin/cloacin_T_dom_sf"/>
</dbReference>
<dbReference type="EMBL" id="ROVY01000202">
    <property type="protein sequence ID" value="MHI24872.1"/>
    <property type="molecule type" value="Genomic_DNA"/>
</dbReference>
<keyword evidence="2" id="KW-0044">Antibiotic</keyword>
<organism evidence="5">
    <name type="scientific">Salmonella enterica</name>
    <name type="common">Salmonella choleraesuis</name>
    <dbReference type="NCBI Taxonomy" id="28901"/>
    <lineage>
        <taxon>Bacteria</taxon>
        <taxon>Pseudomonadati</taxon>
        <taxon>Pseudomonadota</taxon>
        <taxon>Gammaproteobacteria</taxon>
        <taxon>Enterobacterales</taxon>
        <taxon>Enterobacteriaceae</taxon>
        <taxon>Salmonella</taxon>
    </lineage>
</organism>
<dbReference type="GO" id="GO:0031640">
    <property type="term" value="P:killing of cells of another organism"/>
    <property type="evidence" value="ECO:0007669"/>
    <property type="project" value="UniProtKB-KW"/>
</dbReference>
<dbReference type="CDD" id="cd14744">
    <property type="entry name" value="PAAR_CT_2"/>
    <property type="match status" value="1"/>
</dbReference>
<reference evidence="5" key="1">
    <citation type="submission" date="2018-11" db="EMBL/GenBank/DDBJ databases">
        <authorList>
            <consortium name="PulseNet: The National Subtyping Network for Foodborne Disease Surveillance"/>
            <person name="Tarr C.L."/>
            <person name="Trees E."/>
            <person name="Katz L.S."/>
            <person name="Carleton-Romer H.A."/>
            <person name="Stroika S."/>
            <person name="Kucerova Z."/>
            <person name="Roache K.F."/>
            <person name="Sabol A.L."/>
            <person name="Besser J."/>
            <person name="Gerner-Smidt P."/>
        </authorList>
    </citation>
    <scope>NUCLEOTIDE SEQUENCE [LARGE SCALE GENOMIC DNA]</scope>
    <source>
        <strain evidence="5">PNUSAS059688</strain>
    </source>
</reference>
<accession>A0A3K8YIL5</accession>
<dbReference type="Proteomes" id="UP000885364">
    <property type="component" value="Unassembled WGS sequence"/>
</dbReference>
<evidence type="ECO:0000256" key="3">
    <source>
        <dbReference type="ARBA" id="ARBA00023048"/>
    </source>
</evidence>
<feature type="domain" description="Pyosin/cloacin translocation" evidence="4">
    <location>
        <begin position="259"/>
        <end position="394"/>
    </location>
</feature>
<dbReference type="InterPro" id="IPR016128">
    <property type="entry name" value="Pyosin/cloacin_T_dom"/>
</dbReference>
<name>A0A3K8YIL5_SALER</name>
<dbReference type="Gene3D" id="2.60.200.60">
    <property type="match status" value="1"/>
</dbReference>
<protein>
    <submittedName>
        <fullName evidence="5">Pyocin</fullName>
    </submittedName>
</protein>